<organism evidence="5 6">
    <name type="scientific">Gossypium mustelinum</name>
    <name type="common">Cotton</name>
    <name type="synonym">Gossypium caicoense</name>
    <dbReference type="NCBI Taxonomy" id="34275"/>
    <lineage>
        <taxon>Eukaryota</taxon>
        <taxon>Viridiplantae</taxon>
        <taxon>Streptophyta</taxon>
        <taxon>Embryophyta</taxon>
        <taxon>Tracheophyta</taxon>
        <taxon>Spermatophyta</taxon>
        <taxon>Magnoliopsida</taxon>
        <taxon>eudicotyledons</taxon>
        <taxon>Gunneridae</taxon>
        <taxon>Pentapetalae</taxon>
        <taxon>rosids</taxon>
        <taxon>malvids</taxon>
        <taxon>Malvales</taxon>
        <taxon>Malvaceae</taxon>
        <taxon>Malvoideae</taxon>
        <taxon>Gossypium</taxon>
    </lineage>
</organism>
<dbReference type="AlphaFoldDB" id="A0A5D2W9I8"/>
<evidence type="ECO:0000256" key="3">
    <source>
        <dbReference type="ARBA" id="ARBA00022490"/>
    </source>
</evidence>
<keyword evidence="6" id="KW-1185">Reference proteome</keyword>
<comment type="subcellular location">
    <subcellularLocation>
        <location evidence="1">Cytoplasm</location>
        <location evidence="1">Cytoskeleton</location>
    </subcellularLocation>
</comment>
<proteinExistence type="inferred from homology"/>
<evidence type="ECO:0000256" key="2">
    <source>
        <dbReference type="ARBA" id="ARBA00006084"/>
    </source>
</evidence>
<dbReference type="Proteomes" id="UP000323597">
    <property type="component" value="Chromosome D01"/>
</dbReference>
<evidence type="ECO:0000256" key="1">
    <source>
        <dbReference type="ARBA" id="ARBA00004245"/>
    </source>
</evidence>
<reference evidence="5 6" key="1">
    <citation type="submission" date="2019-07" db="EMBL/GenBank/DDBJ databases">
        <title>WGS assembly of Gossypium mustelinum.</title>
        <authorList>
            <person name="Chen Z.J."/>
            <person name="Sreedasyam A."/>
            <person name="Ando A."/>
            <person name="Song Q."/>
            <person name="De L."/>
            <person name="Hulse-Kemp A."/>
            <person name="Ding M."/>
            <person name="Ye W."/>
            <person name="Kirkbride R."/>
            <person name="Jenkins J."/>
            <person name="Plott C."/>
            <person name="Lovell J."/>
            <person name="Lin Y.-M."/>
            <person name="Vaughn R."/>
            <person name="Liu B."/>
            <person name="Li W."/>
            <person name="Simpson S."/>
            <person name="Scheffler B."/>
            <person name="Saski C."/>
            <person name="Grover C."/>
            <person name="Hu G."/>
            <person name="Conover J."/>
            <person name="Carlson J."/>
            <person name="Shu S."/>
            <person name="Boston L."/>
            <person name="Williams M."/>
            <person name="Peterson D."/>
            <person name="Mcgee K."/>
            <person name="Jones D."/>
            <person name="Wendel J."/>
            <person name="Stelly D."/>
            <person name="Grimwood J."/>
            <person name="Schmutz J."/>
        </authorList>
    </citation>
    <scope>NUCLEOTIDE SEQUENCE [LARGE SCALE GENOMIC DNA]</scope>
    <source>
        <strain evidence="5">1408120.09</strain>
    </source>
</reference>
<evidence type="ECO:0000313" key="5">
    <source>
        <dbReference type="EMBL" id="TYI98158.1"/>
    </source>
</evidence>
<name>A0A5D2W9I8_GOSMU</name>
<dbReference type="EMBL" id="CM017649">
    <property type="protein sequence ID" value="TYI98158.1"/>
    <property type="molecule type" value="Genomic_DNA"/>
</dbReference>
<evidence type="ECO:0000256" key="4">
    <source>
        <dbReference type="ARBA" id="ARBA00023212"/>
    </source>
</evidence>
<dbReference type="GO" id="GO:0030833">
    <property type="term" value="P:regulation of actin filament polymerization"/>
    <property type="evidence" value="ECO:0007669"/>
    <property type="project" value="InterPro"/>
</dbReference>
<dbReference type="GO" id="GO:0005885">
    <property type="term" value="C:Arp2/3 protein complex"/>
    <property type="evidence" value="ECO:0007669"/>
    <property type="project" value="InterPro"/>
</dbReference>
<sequence>MAEAEKFVESDNVEDVLAKIENKSLKIYFKRKKKPYFYRIAIKTMLKCNPPQDERCKSINWIRVHEALMVIKDVKGMIRSLDPQYYDILMNHIPSQDTHKRPNSPINTNIYQLISKHIYTQYVYRGLSIGDHTTCDQCLKIHEKLIEKVGFG</sequence>
<dbReference type="SUPFAM" id="SSF69103">
    <property type="entry name" value="Arp2/3 complex 16 kDa subunit ARPC5"/>
    <property type="match status" value="2"/>
</dbReference>
<dbReference type="GO" id="GO:0034314">
    <property type="term" value="P:Arp2/3 complex-mediated actin nucleation"/>
    <property type="evidence" value="ECO:0007669"/>
    <property type="project" value="InterPro"/>
</dbReference>
<dbReference type="InterPro" id="IPR036743">
    <property type="entry name" value="ARPC5_sf"/>
</dbReference>
<evidence type="ECO:0000313" key="6">
    <source>
        <dbReference type="Proteomes" id="UP000323597"/>
    </source>
</evidence>
<gene>
    <name evidence="5" type="ORF">E1A91_D01G193500v1</name>
</gene>
<protein>
    <submittedName>
        <fullName evidence="5">Uncharacterized protein</fullName>
    </submittedName>
</protein>
<dbReference type="PANTHER" id="PTHR12644">
    <property type="entry name" value="ARP2/3 COMPLEX 16 KD SUBUNIT P16-ARC"/>
    <property type="match status" value="1"/>
</dbReference>
<comment type="similarity">
    <text evidence="2">Belongs to the ARPC5 family.</text>
</comment>
<keyword evidence="4" id="KW-0206">Cytoskeleton</keyword>
<dbReference type="InterPro" id="IPR006789">
    <property type="entry name" value="ARPC5"/>
</dbReference>
<keyword evidence="3" id="KW-0963">Cytoplasm</keyword>
<accession>A0A5D2W9I8</accession>